<keyword evidence="4" id="KW-1185">Reference proteome</keyword>
<name>B8M7C4_TALSN</name>
<dbReference type="GeneID" id="8107520"/>
<dbReference type="SUPFAM" id="SSF53098">
    <property type="entry name" value="Ribonuclease H-like"/>
    <property type="match status" value="1"/>
</dbReference>
<evidence type="ECO:0000256" key="1">
    <source>
        <dbReference type="SAM" id="Phobius"/>
    </source>
</evidence>
<dbReference type="GO" id="GO:0046983">
    <property type="term" value="F:protein dimerization activity"/>
    <property type="evidence" value="ECO:0007669"/>
    <property type="project" value="InterPro"/>
</dbReference>
<keyword evidence="1" id="KW-0472">Membrane</keyword>
<dbReference type="PhylomeDB" id="B8M7C4"/>
<dbReference type="InParanoid" id="B8M7C4"/>
<keyword evidence="1" id="KW-1133">Transmembrane helix</keyword>
<protein>
    <recommendedName>
        <fullName evidence="2">HAT C-terminal dimerisation domain-containing protein</fullName>
    </recommendedName>
</protein>
<feature type="transmembrane region" description="Helical" evidence="1">
    <location>
        <begin position="58"/>
        <end position="79"/>
    </location>
</feature>
<reference evidence="4" key="1">
    <citation type="journal article" date="2015" name="Genome Announc.">
        <title>Genome sequence of the AIDS-associated pathogen Penicillium marneffei (ATCC18224) and its near taxonomic relative Talaromyces stipitatus (ATCC10500).</title>
        <authorList>
            <person name="Nierman W.C."/>
            <person name="Fedorova-Abrams N.D."/>
            <person name="Andrianopoulos A."/>
        </authorList>
    </citation>
    <scope>NUCLEOTIDE SEQUENCE [LARGE SCALE GENOMIC DNA]</scope>
    <source>
        <strain evidence="4">ATCC 10500 / CBS 375.48 / QM 6759 / NRRL 1006</strain>
    </source>
</reference>
<feature type="domain" description="HAT C-terminal dimerisation" evidence="2">
    <location>
        <begin position="17"/>
        <end position="58"/>
    </location>
</feature>
<evidence type="ECO:0000259" key="2">
    <source>
        <dbReference type="Pfam" id="PF05699"/>
    </source>
</evidence>
<dbReference type="VEuPathDB" id="FungiDB:TSTA_035700"/>
<accession>B8M7C4</accession>
<dbReference type="InterPro" id="IPR008906">
    <property type="entry name" value="HATC_C_dom"/>
</dbReference>
<evidence type="ECO:0000313" key="3">
    <source>
        <dbReference type="EMBL" id="EED20344.1"/>
    </source>
</evidence>
<dbReference type="HOGENOM" id="CLU_2559862_0_0_1"/>
<dbReference type="InterPro" id="IPR012337">
    <property type="entry name" value="RNaseH-like_sf"/>
</dbReference>
<organism evidence="3 4">
    <name type="scientific">Talaromyces stipitatus (strain ATCC 10500 / CBS 375.48 / QM 6759 / NRRL 1006)</name>
    <name type="common">Penicillium stipitatum</name>
    <dbReference type="NCBI Taxonomy" id="441959"/>
    <lineage>
        <taxon>Eukaryota</taxon>
        <taxon>Fungi</taxon>
        <taxon>Dikarya</taxon>
        <taxon>Ascomycota</taxon>
        <taxon>Pezizomycotina</taxon>
        <taxon>Eurotiomycetes</taxon>
        <taxon>Eurotiomycetidae</taxon>
        <taxon>Eurotiales</taxon>
        <taxon>Trichocomaceae</taxon>
        <taxon>Talaromyces</taxon>
        <taxon>Talaromyces sect. Talaromyces</taxon>
    </lineage>
</organism>
<dbReference type="RefSeq" id="XP_002480778.1">
    <property type="nucleotide sequence ID" value="XM_002480733.1"/>
</dbReference>
<gene>
    <name evidence="3" type="ORF">TSTA_035700</name>
</gene>
<dbReference type="OrthoDB" id="4507940at2759"/>
<dbReference type="Proteomes" id="UP000001745">
    <property type="component" value="Unassembled WGS sequence"/>
</dbReference>
<evidence type="ECO:0000313" key="4">
    <source>
        <dbReference type="Proteomes" id="UP000001745"/>
    </source>
</evidence>
<sequence length="82" mass="9088">MLDESETQPNAATDEMTQYLDSDTIHIAPLAFWKEHQTRFPAIAALARDILSFPATGAGVIIIIIINQVYCLYPALLAMTDH</sequence>
<proteinExistence type="predicted"/>
<dbReference type="EMBL" id="EQ962654">
    <property type="protein sequence ID" value="EED20344.1"/>
    <property type="molecule type" value="Genomic_DNA"/>
</dbReference>
<keyword evidence="1" id="KW-0812">Transmembrane</keyword>
<dbReference type="AlphaFoldDB" id="B8M7C4"/>
<dbReference type="Pfam" id="PF05699">
    <property type="entry name" value="Dimer_Tnp_hAT"/>
    <property type="match status" value="1"/>
</dbReference>